<dbReference type="Proteomes" id="UP000554482">
    <property type="component" value="Unassembled WGS sequence"/>
</dbReference>
<evidence type="ECO:0000313" key="1">
    <source>
        <dbReference type="EMBL" id="KAF5196898.1"/>
    </source>
</evidence>
<dbReference type="EMBL" id="JABWDY010015374">
    <property type="protein sequence ID" value="KAF5196898.1"/>
    <property type="molecule type" value="Genomic_DNA"/>
</dbReference>
<comment type="caution">
    <text evidence="1">The sequence shown here is derived from an EMBL/GenBank/DDBJ whole genome shotgun (WGS) entry which is preliminary data.</text>
</comment>
<keyword evidence="2" id="KW-1185">Reference proteome</keyword>
<accession>A0A7J6WIX2</accession>
<gene>
    <name evidence="1" type="ORF">FRX31_013515</name>
</gene>
<sequence length="69" mass="8355">MEFWPGRNQRHQNLENLLRAKHNLDHNLLRHYSSNSQEDQVQGDDIPGIFTLLKLHHLENTLWFKLYYA</sequence>
<proteinExistence type="predicted"/>
<reference evidence="1 2" key="1">
    <citation type="submission" date="2020-06" db="EMBL/GenBank/DDBJ databases">
        <title>Transcriptomic and genomic resources for Thalictrum thalictroides and T. hernandezii: Facilitating candidate gene discovery in an emerging model plant lineage.</title>
        <authorList>
            <person name="Arias T."/>
            <person name="Riano-Pachon D.M."/>
            <person name="Di Stilio V.S."/>
        </authorList>
    </citation>
    <scope>NUCLEOTIDE SEQUENCE [LARGE SCALE GENOMIC DNA]</scope>
    <source>
        <strain evidence="2">cv. WT478/WT964</strain>
        <tissue evidence="1">Leaves</tissue>
    </source>
</reference>
<dbReference type="AlphaFoldDB" id="A0A7J6WIX2"/>
<protein>
    <submittedName>
        <fullName evidence="1">Uncharacterized protein</fullName>
    </submittedName>
</protein>
<organism evidence="1 2">
    <name type="scientific">Thalictrum thalictroides</name>
    <name type="common">Rue-anemone</name>
    <name type="synonym">Anemone thalictroides</name>
    <dbReference type="NCBI Taxonomy" id="46969"/>
    <lineage>
        <taxon>Eukaryota</taxon>
        <taxon>Viridiplantae</taxon>
        <taxon>Streptophyta</taxon>
        <taxon>Embryophyta</taxon>
        <taxon>Tracheophyta</taxon>
        <taxon>Spermatophyta</taxon>
        <taxon>Magnoliopsida</taxon>
        <taxon>Ranunculales</taxon>
        <taxon>Ranunculaceae</taxon>
        <taxon>Thalictroideae</taxon>
        <taxon>Thalictrum</taxon>
    </lineage>
</organism>
<name>A0A7J6WIX2_THATH</name>
<evidence type="ECO:0000313" key="2">
    <source>
        <dbReference type="Proteomes" id="UP000554482"/>
    </source>
</evidence>